<dbReference type="PROSITE" id="PS50932">
    <property type="entry name" value="HTH_LACI_2"/>
    <property type="match status" value="1"/>
</dbReference>
<evidence type="ECO:0000313" key="6">
    <source>
        <dbReference type="Proteomes" id="UP000003566"/>
    </source>
</evidence>
<accession>I9UVM2</accession>
<dbReference type="SMART" id="SM00354">
    <property type="entry name" value="HTH_LACI"/>
    <property type="match status" value="1"/>
</dbReference>
<dbReference type="GO" id="GO:0003700">
    <property type="term" value="F:DNA-binding transcription factor activity"/>
    <property type="evidence" value="ECO:0007669"/>
    <property type="project" value="TreeGrafter"/>
</dbReference>
<dbReference type="PATRIC" id="fig|997892.3.peg.1766"/>
<dbReference type="PANTHER" id="PTHR30146:SF144">
    <property type="entry name" value="LACI-FAMILY TRANSCRIPTION REGULATOR"/>
    <property type="match status" value="1"/>
</dbReference>
<keyword evidence="1" id="KW-0805">Transcription regulation</keyword>
<dbReference type="AlphaFoldDB" id="I9UVM2"/>
<dbReference type="PROSITE" id="PS00356">
    <property type="entry name" value="HTH_LACI_1"/>
    <property type="match status" value="1"/>
</dbReference>
<comment type="caution">
    <text evidence="5">The sequence shown here is derived from an EMBL/GenBank/DDBJ whole genome shotgun (WGS) entry which is preliminary data.</text>
</comment>
<dbReference type="GO" id="GO:0000976">
    <property type="term" value="F:transcription cis-regulatory region binding"/>
    <property type="evidence" value="ECO:0007669"/>
    <property type="project" value="TreeGrafter"/>
</dbReference>
<dbReference type="Proteomes" id="UP000003566">
    <property type="component" value="Unassembled WGS sequence"/>
</dbReference>
<dbReference type="Pfam" id="PF13407">
    <property type="entry name" value="Peripla_BP_4"/>
    <property type="match status" value="1"/>
</dbReference>
<name>I9UVM2_9BACE</name>
<evidence type="ECO:0000313" key="5">
    <source>
        <dbReference type="EMBL" id="EIY86816.1"/>
    </source>
</evidence>
<dbReference type="InterPro" id="IPR025997">
    <property type="entry name" value="SBP_2_dom"/>
</dbReference>
<dbReference type="RefSeq" id="WP_008022435.1">
    <property type="nucleotide sequence ID" value="NZ_JAGHEF010000002.1"/>
</dbReference>
<dbReference type="SUPFAM" id="SSF53822">
    <property type="entry name" value="Periplasmic binding protein-like I"/>
    <property type="match status" value="1"/>
</dbReference>
<sequence length="363" mass="41549">MEDQNYTIKDIARMAGVSAGTVDRVLHNRGDVSPKSKAKVQKVLDEIHYQPNVFAIGLAAKKKYSFLCLIPYYIEHDYWHSVVGGIERARQELRPFNVGIDYLCYHHGDEKSYQEACLAIKEKNVDAVLISPNFREETLALTAYLQENKIAYAFVDFNMEEARALTYIGQDSYKSGYIAAKILMRNYSAGEGQELVLFLSNNKDNPAEIQMQRRLDGFMSYIAEEYNNLVIHEVILNKSDQESNQQTLDEFFRAHPKAALGVVFNSRVYQLGEYLRHAGRSMKGLIGYDLLKANVELLKSGDVHYLIGQRPGLQGYCGVKALCDHVVFKKSVEPVKYMPIDILIKENIDFYFEFVNINFINYN</sequence>
<reference evidence="5 6" key="1">
    <citation type="submission" date="2012-02" db="EMBL/GenBank/DDBJ databases">
        <title>The Genome Sequence of Bacteroides xylanisolvens CL03T12C04.</title>
        <authorList>
            <consortium name="The Broad Institute Genome Sequencing Platform"/>
            <person name="Earl A."/>
            <person name="Ward D."/>
            <person name="Feldgarden M."/>
            <person name="Gevers D."/>
            <person name="Zitomersky N.L."/>
            <person name="Coyne M.J."/>
            <person name="Comstock L.E."/>
            <person name="Young S.K."/>
            <person name="Zeng Q."/>
            <person name="Gargeya S."/>
            <person name="Fitzgerald M."/>
            <person name="Haas B."/>
            <person name="Abouelleil A."/>
            <person name="Alvarado L."/>
            <person name="Arachchi H.M."/>
            <person name="Berlin A."/>
            <person name="Chapman S.B."/>
            <person name="Gearin G."/>
            <person name="Goldberg J."/>
            <person name="Griggs A."/>
            <person name="Gujja S."/>
            <person name="Hansen M."/>
            <person name="Heiman D."/>
            <person name="Howarth C."/>
            <person name="Larimer J."/>
            <person name="Lui A."/>
            <person name="MacDonald P.J.P."/>
            <person name="McCowen C."/>
            <person name="Montmayeur A."/>
            <person name="Murphy C."/>
            <person name="Neiman D."/>
            <person name="Pearson M."/>
            <person name="Priest M."/>
            <person name="Roberts A."/>
            <person name="Saif S."/>
            <person name="Shea T."/>
            <person name="Sisk P."/>
            <person name="Stolte C."/>
            <person name="Sykes S."/>
            <person name="Wortman J."/>
            <person name="Nusbaum C."/>
            <person name="Birren B."/>
        </authorList>
    </citation>
    <scope>NUCLEOTIDE SEQUENCE [LARGE SCALE GENOMIC DNA]</scope>
    <source>
        <strain evidence="5 6">CL03T12C04</strain>
    </source>
</reference>
<dbReference type="InterPro" id="IPR028082">
    <property type="entry name" value="Peripla_BP_I"/>
</dbReference>
<dbReference type="SUPFAM" id="SSF47413">
    <property type="entry name" value="lambda repressor-like DNA-binding domains"/>
    <property type="match status" value="1"/>
</dbReference>
<protein>
    <recommendedName>
        <fullName evidence="4">HTH lacI-type domain-containing protein</fullName>
    </recommendedName>
</protein>
<evidence type="ECO:0000256" key="3">
    <source>
        <dbReference type="ARBA" id="ARBA00023163"/>
    </source>
</evidence>
<dbReference type="InterPro" id="IPR010982">
    <property type="entry name" value="Lambda_DNA-bd_dom_sf"/>
</dbReference>
<dbReference type="EMBL" id="AGXE01000009">
    <property type="protein sequence ID" value="EIY86816.1"/>
    <property type="molecule type" value="Genomic_DNA"/>
</dbReference>
<dbReference type="HOGENOM" id="CLU_037628_0_1_10"/>
<keyword evidence="2" id="KW-0238">DNA-binding</keyword>
<dbReference type="CDD" id="cd01392">
    <property type="entry name" value="HTH_LacI"/>
    <property type="match status" value="1"/>
</dbReference>
<proteinExistence type="predicted"/>
<dbReference type="CDD" id="cd06307">
    <property type="entry name" value="PBP1_sugar_binding"/>
    <property type="match status" value="1"/>
</dbReference>
<dbReference type="InterPro" id="IPR000843">
    <property type="entry name" value="HTH_LacI"/>
</dbReference>
<organism evidence="5 6">
    <name type="scientific">Bacteroides xylanisolvens CL03T12C04</name>
    <dbReference type="NCBI Taxonomy" id="997892"/>
    <lineage>
        <taxon>Bacteria</taxon>
        <taxon>Pseudomonadati</taxon>
        <taxon>Bacteroidota</taxon>
        <taxon>Bacteroidia</taxon>
        <taxon>Bacteroidales</taxon>
        <taxon>Bacteroidaceae</taxon>
        <taxon>Bacteroides</taxon>
    </lineage>
</organism>
<dbReference type="PANTHER" id="PTHR30146">
    <property type="entry name" value="LACI-RELATED TRANSCRIPTIONAL REPRESSOR"/>
    <property type="match status" value="1"/>
</dbReference>
<evidence type="ECO:0000256" key="1">
    <source>
        <dbReference type="ARBA" id="ARBA00023015"/>
    </source>
</evidence>
<evidence type="ECO:0000259" key="4">
    <source>
        <dbReference type="PROSITE" id="PS50932"/>
    </source>
</evidence>
<dbReference type="Gene3D" id="3.40.50.2300">
    <property type="match status" value="2"/>
</dbReference>
<dbReference type="Pfam" id="PF00356">
    <property type="entry name" value="LacI"/>
    <property type="match status" value="1"/>
</dbReference>
<feature type="domain" description="HTH lacI-type" evidence="4">
    <location>
        <begin position="6"/>
        <end position="60"/>
    </location>
</feature>
<dbReference type="Gene3D" id="1.10.260.40">
    <property type="entry name" value="lambda repressor-like DNA-binding domains"/>
    <property type="match status" value="1"/>
</dbReference>
<keyword evidence="3" id="KW-0804">Transcription</keyword>
<evidence type="ECO:0000256" key="2">
    <source>
        <dbReference type="ARBA" id="ARBA00023125"/>
    </source>
</evidence>
<gene>
    <name evidence="5" type="ORF">HMPREF1074_01717</name>
</gene>